<accession>A0A975U1C4</accession>
<evidence type="ECO:0000313" key="2">
    <source>
        <dbReference type="Proteomes" id="UP000694001"/>
    </source>
</evidence>
<dbReference type="AlphaFoldDB" id="A0A975U1C4"/>
<reference evidence="1" key="1">
    <citation type="submission" date="2021-06" db="EMBL/GenBank/DDBJ databases">
        <title>Elioraea tepida, sp. nov., a moderately thermophilic aerobic anoxygenic phototrophic bacterium isolated from an alkaline siliceous hot spring mat community in Yellowstone National Park, WY, USA.</title>
        <authorList>
            <person name="Saini M.K."/>
            <person name="Yoshida S."/>
            <person name="Sebastian A."/>
            <person name="Hirose S."/>
            <person name="Hara E."/>
            <person name="Tamaki H."/>
            <person name="Soulier N.T."/>
            <person name="Albert I."/>
            <person name="Hanada S."/>
            <person name="Bryant D.A."/>
            <person name="Tank M."/>
        </authorList>
    </citation>
    <scope>NUCLEOTIDE SEQUENCE</scope>
    <source>
        <strain evidence="1">MS-P2</strain>
    </source>
</reference>
<dbReference type="RefSeq" id="WP_218285602.1">
    <property type="nucleotide sequence ID" value="NZ_CP076448.1"/>
</dbReference>
<gene>
    <name evidence="1" type="ORF">KO353_15105</name>
</gene>
<dbReference type="EMBL" id="CP076448">
    <property type="protein sequence ID" value="QXM24545.1"/>
    <property type="molecule type" value="Genomic_DNA"/>
</dbReference>
<sequence>MSSQHYLLVARDLPARARLAARVKAAGGLVLLVLPKPALVVELSDDAKDEIAAHPDVTHCGGVQITPRPIRRIRVSVDGTQMNA</sequence>
<dbReference type="Proteomes" id="UP000694001">
    <property type="component" value="Chromosome"/>
</dbReference>
<dbReference type="KEGG" id="elio:KO353_15105"/>
<keyword evidence="2" id="KW-1185">Reference proteome</keyword>
<protein>
    <submittedName>
        <fullName evidence="1">Uncharacterized protein</fullName>
    </submittedName>
</protein>
<evidence type="ECO:0000313" key="1">
    <source>
        <dbReference type="EMBL" id="QXM24545.1"/>
    </source>
</evidence>
<organism evidence="1 2">
    <name type="scientific">Elioraea tepida</name>
    <dbReference type="NCBI Taxonomy" id="2843330"/>
    <lineage>
        <taxon>Bacteria</taxon>
        <taxon>Pseudomonadati</taxon>
        <taxon>Pseudomonadota</taxon>
        <taxon>Alphaproteobacteria</taxon>
        <taxon>Acetobacterales</taxon>
        <taxon>Elioraeaceae</taxon>
        <taxon>Elioraea</taxon>
    </lineage>
</organism>
<name>A0A975U1C4_9PROT</name>
<proteinExistence type="predicted"/>